<proteinExistence type="predicted"/>
<comment type="caution">
    <text evidence="1">The sequence shown here is derived from an EMBL/GenBank/DDBJ whole genome shotgun (WGS) entry which is preliminary data.</text>
</comment>
<dbReference type="EMBL" id="MOXD01000003">
    <property type="protein sequence ID" value="OMQ24592.1"/>
    <property type="molecule type" value="Genomic_DNA"/>
</dbReference>
<name>A0A1S8CL57_9GAMM</name>
<dbReference type="OrthoDB" id="6499183at2"/>
<evidence type="ECO:0000313" key="2">
    <source>
        <dbReference type="Proteomes" id="UP000216021"/>
    </source>
</evidence>
<evidence type="ECO:0000313" key="1">
    <source>
        <dbReference type="EMBL" id="OMQ24592.1"/>
    </source>
</evidence>
<organism evidence="1 2">
    <name type="scientific">Serratia oryzae</name>
    <dbReference type="NCBI Taxonomy" id="2034155"/>
    <lineage>
        <taxon>Bacteria</taxon>
        <taxon>Pseudomonadati</taxon>
        <taxon>Pseudomonadota</taxon>
        <taxon>Gammaproteobacteria</taxon>
        <taxon>Enterobacterales</taxon>
        <taxon>Yersiniaceae</taxon>
        <taxon>Serratia</taxon>
    </lineage>
</organism>
<gene>
    <name evidence="1" type="ORF">BMI79_07145</name>
</gene>
<dbReference type="Proteomes" id="UP000216021">
    <property type="component" value="Unassembled WGS sequence"/>
</dbReference>
<dbReference type="AlphaFoldDB" id="A0A1S8CL57"/>
<dbReference type="STRING" id="2034155.BMI79_07145"/>
<protein>
    <submittedName>
        <fullName evidence="1">Uncharacterized protein</fullName>
    </submittedName>
</protein>
<sequence length="252" mass="29065">MKKQNSPWRWPLRIVVIGCALYFSRSFWPMFFQGEPYAEIEATIPPDMTLRVGASYRSSSCTEMTFSDFSQILGRKGWSKEYTPDSQGKVTAKVYQRVIGPCNWYLNGFSVSTEYKEIPANALAVSTVSSEAKREMERRFSDTNNINRRTARLSFNIDADYNENEQNGITNVMLNTIITPSIMKVASNYGSVHYEFGYEQERFPSELHEIEGLTLYGRKESLKINYHVEVNNHVLFKEFYPSSDKNTSKVIQ</sequence>
<dbReference type="RefSeq" id="WP_076941474.1">
    <property type="nucleotide sequence ID" value="NZ_MOXD01000003.1"/>
</dbReference>
<reference evidence="1 2" key="1">
    <citation type="submission" date="2016-11" db="EMBL/GenBank/DDBJ databases">
        <title>Rahnella oryzae sp. nov., isolated from rice root.</title>
        <authorList>
            <person name="Zhang X.-X."/>
            <person name="Zhang J."/>
        </authorList>
    </citation>
    <scope>NUCLEOTIDE SEQUENCE [LARGE SCALE GENOMIC DNA]</scope>
    <source>
        <strain evidence="1 2">J11-6</strain>
    </source>
</reference>
<accession>A0A1S8CL57</accession>
<keyword evidence="2" id="KW-1185">Reference proteome</keyword>